<accession>A0A9D1NGP9</accession>
<dbReference type="PROSITE" id="PS00710">
    <property type="entry name" value="PGM_PMM"/>
    <property type="match status" value="1"/>
</dbReference>
<comment type="caution">
    <text evidence="11">The sequence shown here is derived from an EMBL/GenBank/DDBJ whole genome shotgun (WGS) entry which is preliminary data.</text>
</comment>
<dbReference type="GO" id="GO:0008973">
    <property type="term" value="F:phosphopentomutase activity"/>
    <property type="evidence" value="ECO:0007669"/>
    <property type="project" value="TreeGrafter"/>
</dbReference>
<feature type="domain" description="Alpha-D-phosphohexomutase alpha/beta/alpha" evidence="8">
    <location>
        <begin position="46"/>
        <end position="180"/>
    </location>
</feature>
<dbReference type="InterPro" id="IPR016066">
    <property type="entry name" value="A-D-PHexomutase_CS"/>
</dbReference>
<evidence type="ECO:0000256" key="7">
    <source>
        <dbReference type="RuleBase" id="RU004326"/>
    </source>
</evidence>
<keyword evidence="6" id="KW-0413">Isomerase</keyword>
<dbReference type="CDD" id="cd05799">
    <property type="entry name" value="PGM2"/>
    <property type="match status" value="1"/>
</dbReference>
<dbReference type="Proteomes" id="UP000886743">
    <property type="component" value="Unassembled WGS sequence"/>
</dbReference>
<keyword evidence="4 7" id="KW-0479">Metal-binding</keyword>
<dbReference type="InterPro" id="IPR005845">
    <property type="entry name" value="A-D-PHexomutase_a/b/a-II"/>
</dbReference>
<dbReference type="SUPFAM" id="SSF53738">
    <property type="entry name" value="Phosphoglucomutase, first 3 domains"/>
    <property type="match status" value="3"/>
</dbReference>
<keyword evidence="3" id="KW-0597">Phosphoprotein</keyword>
<dbReference type="AlphaFoldDB" id="A0A9D1NGP9"/>
<keyword evidence="5 7" id="KW-0460">Magnesium</keyword>
<evidence type="ECO:0000259" key="10">
    <source>
        <dbReference type="Pfam" id="PF02880"/>
    </source>
</evidence>
<evidence type="ECO:0000256" key="5">
    <source>
        <dbReference type="ARBA" id="ARBA00022842"/>
    </source>
</evidence>
<dbReference type="GO" id="GO:0006166">
    <property type="term" value="P:purine ribonucleoside salvage"/>
    <property type="evidence" value="ECO:0007669"/>
    <property type="project" value="TreeGrafter"/>
</dbReference>
<dbReference type="InterPro" id="IPR005844">
    <property type="entry name" value="A-D-PHexomutase_a/b/a-I"/>
</dbReference>
<evidence type="ECO:0000256" key="3">
    <source>
        <dbReference type="ARBA" id="ARBA00022553"/>
    </source>
</evidence>
<reference evidence="11" key="2">
    <citation type="journal article" date="2021" name="PeerJ">
        <title>Extensive microbial diversity within the chicken gut microbiome revealed by metagenomics and culture.</title>
        <authorList>
            <person name="Gilroy R."/>
            <person name="Ravi A."/>
            <person name="Getino M."/>
            <person name="Pursley I."/>
            <person name="Horton D.L."/>
            <person name="Alikhan N.F."/>
            <person name="Baker D."/>
            <person name="Gharbi K."/>
            <person name="Hall N."/>
            <person name="Watson M."/>
            <person name="Adriaenssens E.M."/>
            <person name="Foster-Nyarko E."/>
            <person name="Jarju S."/>
            <person name="Secka A."/>
            <person name="Antonio M."/>
            <person name="Oren A."/>
            <person name="Chaudhuri R.R."/>
            <person name="La Ragione R."/>
            <person name="Hildebrand F."/>
            <person name="Pallen M.J."/>
        </authorList>
    </citation>
    <scope>NUCLEOTIDE SEQUENCE</scope>
    <source>
        <strain evidence="11">4920</strain>
    </source>
</reference>
<organism evidence="11 12">
    <name type="scientific">Candidatus Aphodoplasma excrementigallinarum</name>
    <dbReference type="NCBI Taxonomy" id="2840673"/>
    <lineage>
        <taxon>Bacteria</taxon>
        <taxon>Bacillati</taxon>
        <taxon>Bacillota</taxon>
        <taxon>Clostridia</taxon>
        <taxon>Eubacteriales</taxon>
        <taxon>Candidatus Aphodoplasma</taxon>
    </lineage>
</organism>
<protein>
    <submittedName>
        <fullName evidence="11">Phospho-sugar mutase</fullName>
    </submittedName>
</protein>
<evidence type="ECO:0000256" key="4">
    <source>
        <dbReference type="ARBA" id="ARBA00022723"/>
    </source>
</evidence>
<reference evidence="11" key="1">
    <citation type="submission" date="2020-10" db="EMBL/GenBank/DDBJ databases">
        <authorList>
            <person name="Gilroy R."/>
        </authorList>
    </citation>
    <scope>NUCLEOTIDE SEQUENCE</scope>
    <source>
        <strain evidence="11">4920</strain>
    </source>
</reference>
<dbReference type="GO" id="GO:0000287">
    <property type="term" value="F:magnesium ion binding"/>
    <property type="evidence" value="ECO:0007669"/>
    <property type="project" value="InterPro"/>
</dbReference>
<comment type="similarity">
    <text evidence="2 7">Belongs to the phosphohexose mutase family.</text>
</comment>
<evidence type="ECO:0000259" key="9">
    <source>
        <dbReference type="Pfam" id="PF02879"/>
    </source>
</evidence>
<evidence type="ECO:0000313" key="12">
    <source>
        <dbReference type="Proteomes" id="UP000886743"/>
    </source>
</evidence>
<dbReference type="Pfam" id="PF02878">
    <property type="entry name" value="PGM_PMM_I"/>
    <property type="match status" value="1"/>
</dbReference>
<dbReference type="Gene3D" id="3.40.120.10">
    <property type="entry name" value="Alpha-D-Glucose-1,6-Bisphosphate, subunit A, domain 3"/>
    <property type="match status" value="3"/>
</dbReference>
<dbReference type="InterPro" id="IPR016055">
    <property type="entry name" value="A-D-PHexomutase_a/b/a-I/II/III"/>
</dbReference>
<evidence type="ECO:0000256" key="6">
    <source>
        <dbReference type="ARBA" id="ARBA00023235"/>
    </source>
</evidence>
<dbReference type="PANTHER" id="PTHR45745:SF1">
    <property type="entry name" value="PHOSPHOGLUCOMUTASE 2B-RELATED"/>
    <property type="match status" value="1"/>
</dbReference>
<dbReference type="InterPro" id="IPR005846">
    <property type="entry name" value="A-D-PHexomutase_a/b/a-III"/>
</dbReference>
<comment type="cofactor">
    <cofactor evidence="1">
        <name>Mg(2+)</name>
        <dbReference type="ChEBI" id="CHEBI:18420"/>
    </cofactor>
</comment>
<dbReference type="PANTHER" id="PTHR45745">
    <property type="entry name" value="PHOSPHOMANNOMUTASE 45A"/>
    <property type="match status" value="1"/>
</dbReference>
<dbReference type="Pfam" id="PF02879">
    <property type="entry name" value="PGM_PMM_II"/>
    <property type="match status" value="1"/>
</dbReference>
<name>A0A9D1NGP9_9FIRM</name>
<evidence type="ECO:0000313" key="11">
    <source>
        <dbReference type="EMBL" id="HIV02807.1"/>
    </source>
</evidence>
<sequence length="577" mass="63253">MEKTAQQRYQDWMESDVLDEASKQELAAIASDGKEIEERFYRYLGFGTAGMRGIIGAGTNRMNLYTVRHASQGLAQYVLAKDGADKGVVIGYDTRYYSDTFARETARVLVANGIRVYLFTTIHATPEVSFAIRYYGSASGVMITASHNPKEYNGYKAYGPDGAQLPPEGSDMISSFLEKIDIFDGIKLISDEELDSSPLLTRIGEEVDEAFLNAVQKISIDSDVIRSVADDFKLVYTPFHGTGLRPVTEILRRIGVKNVIVEPNQAKPDPAFPTVVSPNPENPEGFAMAIELAKKENATIIVGTDPDADRVGVVVRDAEGEYRVLTGNQTGALLCEYILSSKQAKGLLSPKSTIITTVVTSDIGRVIAAHYGVQVVDVLTGFKWIAEKIAQFEETGSNVYELGYEESYGYLPGTYARDKDAVGTVMLIAEMAASYQAKGMTLYDALMALYEKYGYYEDKTVSVVMPGKDGMQKMADMMARVRSDMPSELGGVAIKTRQDFLSSKQYNADGSVEPIKDIPSSDVLKFMLADDKTFVAIRPSGTEPKIKLYLSSAAESHNEAQSQVNYLLGAVRSYLGL</sequence>
<dbReference type="GO" id="GO:0005975">
    <property type="term" value="P:carbohydrate metabolic process"/>
    <property type="evidence" value="ECO:0007669"/>
    <property type="project" value="InterPro"/>
</dbReference>
<evidence type="ECO:0000256" key="2">
    <source>
        <dbReference type="ARBA" id="ARBA00010231"/>
    </source>
</evidence>
<evidence type="ECO:0000256" key="1">
    <source>
        <dbReference type="ARBA" id="ARBA00001946"/>
    </source>
</evidence>
<evidence type="ECO:0000259" key="8">
    <source>
        <dbReference type="Pfam" id="PF02878"/>
    </source>
</evidence>
<dbReference type="SUPFAM" id="SSF55957">
    <property type="entry name" value="Phosphoglucomutase, C-terminal domain"/>
    <property type="match status" value="1"/>
</dbReference>
<feature type="domain" description="Alpha-D-phosphohexomutase alpha/beta/alpha" evidence="9">
    <location>
        <begin position="227"/>
        <end position="319"/>
    </location>
</feature>
<proteinExistence type="inferred from homology"/>
<feature type="domain" description="Alpha-D-phosphohexomutase alpha/beta/alpha" evidence="10">
    <location>
        <begin position="327"/>
        <end position="453"/>
    </location>
</feature>
<dbReference type="Pfam" id="PF02880">
    <property type="entry name" value="PGM_PMM_III"/>
    <property type="match status" value="1"/>
</dbReference>
<gene>
    <name evidence="11" type="ORF">IAC74_04475</name>
</gene>
<dbReference type="Gene3D" id="3.30.310.50">
    <property type="entry name" value="Alpha-D-phosphohexomutase, C-terminal domain"/>
    <property type="match status" value="1"/>
</dbReference>
<dbReference type="InterPro" id="IPR036900">
    <property type="entry name" value="A-D-PHexomutase_C_sf"/>
</dbReference>
<dbReference type="EMBL" id="DVOF01000130">
    <property type="protein sequence ID" value="HIV02807.1"/>
    <property type="molecule type" value="Genomic_DNA"/>
</dbReference>